<feature type="compositionally biased region" description="Polar residues" evidence="1">
    <location>
        <begin position="518"/>
        <end position="529"/>
    </location>
</feature>
<dbReference type="InterPro" id="IPR038609">
    <property type="entry name" value="HDA1_su2/3_sf"/>
</dbReference>
<organism evidence="2 3">
    <name type="scientific">Septoria linicola</name>
    <dbReference type="NCBI Taxonomy" id="215465"/>
    <lineage>
        <taxon>Eukaryota</taxon>
        <taxon>Fungi</taxon>
        <taxon>Dikarya</taxon>
        <taxon>Ascomycota</taxon>
        <taxon>Pezizomycotina</taxon>
        <taxon>Dothideomycetes</taxon>
        <taxon>Dothideomycetidae</taxon>
        <taxon>Mycosphaerellales</taxon>
        <taxon>Mycosphaerellaceae</taxon>
        <taxon>Septoria</taxon>
    </lineage>
</organism>
<dbReference type="OrthoDB" id="3647690at2759"/>
<feature type="compositionally biased region" description="Low complexity" evidence="1">
    <location>
        <begin position="406"/>
        <end position="422"/>
    </location>
</feature>
<feature type="compositionally biased region" description="Polar residues" evidence="1">
    <location>
        <begin position="265"/>
        <end position="277"/>
    </location>
</feature>
<dbReference type="Pfam" id="PF11496">
    <property type="entry name" value="HDA2-3"/>
    <property type="match status" value="1"/>
</dbReference>
<feature type="compositionally biased region" description="Polar residues" evidence="1">
    <location>
        <begin position="560"/>
        <end position="572"/>
    </location>
</feature>
<proteinExistence type="predicted"/>
<feature type="compositionally biased region" description="Polar residues" evidence="1">
    <location>
        <begin position="297"/>
        <end position="309"/>
    </location>
</feature>
<feature type="compositionally biased region" description="Low complexity" evidence="1">
    <location>
        <begin position="465"/>
        <end position="481"/>
    </location>
</feature>
<feature type="compositionally biased region" description="Pro residues" evidence="1">
    <location>
        <begin position="453"/>
        <end position="464"/>
    </location>
</feature>
<feature type="region of interest" description="Disordered" evidence="1">
    <location>
        <begin position="1026"/>
        <end position="1073"/>
    </location>
</feature>
<evidence type="ECO:0000313" key="2">
    <source>
        <dbReference type="EMBL" id="USW51441.1"/>
    </source>
</evidence>
<feature type="region of interest" description="Disordered" evidence="1">
    <location>
        <begin position="555"/>
        <end position="613"/>
    </location>
</feature>
<gene>
    <name evidence="2" type="ORF">Slin15195_G047600</name>
</gene>
<reference evidence="2" key="1">
    <citation type="submission" date="2022-06" db="EMBL/GenBank/DDBJ databases">
        <title>Complete genome sequences of two strains of the flax pathogen Septoria linicola.</title>
        <authorList>
            <person name="Lapalu N."/>
            <person name="Simon A."/>
            <person name="Demenou B."/>
            <person name="Paumier D."/>
            <person name="Guillot M.-P."/>
            <person name="Gout L."/>
            <person name="Valade R."/>
        </authorList>
    </citation>
    <scope>NUCLEOTIDE SEQUENCE</scope>
    <source>
        <strain evidence="2">SE15195</strain>
    </source>
</reference>
<feature type="region of interest" description="Disordered" evidence="1">
    <location>
        <begin position="512"/>
        <end position="534"/>
    </location>
</feature>
<feature type="compositionally biased region" description="Polar residues" evidence="1">
    <location>
        <begin position="226"/>
        <end position="242"/>
    </location>
</feature>
<name>A0A9Q9AT15_9PEZI</name>
<keyword evidence="3" id="KW-1185">Reference proteome</keyword>
<accession>A0A9Q9AT15</accession>
<dbReference type="InterPro" id="IPR021006">
    <property type="entry name" value="Hda2/3"/>
</dbReference>
<evidence type="ECO:0000256" key="1">
    <source>
        <dbReference type="SAM" id="MobiDB-lite"/>
    </source>
</evidence>
<evidence type="ECO:0000313" key="3">
    <source>
        <dbReference type="Proteomes" id="UP001056384"/>
    </source>
</evidence>
<feature type="region of interest" description="Disordered" evidence="1">
    <location>
        <begin position="1312"/>
        <end position="1371"/>
    </location>
</feature>
<feature type="region of interest" description="Disordered" evidence="1">
    <location>
        <begin position="715"/>
        <end position="741"/>
    </location>
</feature>
<feature type="compositionally biased region" description="Polar residues" evidence="1">
    <location>
        <begin position="121"/>
        <end position="151"/>
    </location>
</feature>
<dbReference type="Gene3D" id="3.40.50.12360">
    <property type="match status" value="1"/>
</dbReference>
<feature type="compositionally biased region" description="Polar residues" evidence="1">
    <location>
        <begin position="729"/>
        <end position="741"/>
    </location>
</feature>
<sequence>MAGKRGRKRSIPEDSGRPRERLKKRAKGAHSHGKINYEKDYKVRSIIGEDKTKYHIDWEPDSDTGENYEPTWEPKANANQLAIDDWERKKTARSNPLPALVASNSDSAPPVPSRKGRTRKVIQSSSPAPEETTTAPEQQPDQRSSNNATVSESEKQLVASEPEPEIGETQQSPVNEVSLGSPLFATSRQAPTEKGFVAHSSPPSSYLAGQYQKFGSRPASKDGAERSQSVPSFVSAAPNSSALAVLRSTADELGSERALSASAPGPSTQKSTNSTSLVIPESQSQELVEESSFRGFSPTQRADPTSLLQTLEEEISQGAANQLAAELGQQLEASRPFPVEEQSREPVPQPTQDPLVATVGSAQSDNHASPLDDDISGDRHIDPVAQGAEQASPVAVRLISDTAPDQTQTSTNTSTTSQTSGQRKVIVISSTEEQSGQSTSLNLESSVHEADYEPPPAGQRPPPSSVVTVDPSQLVRPSQVTTVSASTQQQVASQIDTPAGLTLSQGLSQPRTIHYYGPSQSSFPFQTQVPRPFTPQKLESPADFTYTPGSRALFIPTESPARSPSIVSSRLPDSTPFPSIPTHSLAIGESAPRPISLSSSAHESIMESSLERRETLAEKMKRIRDERAAKRQSATPVPSTTNSIVNGHIGNGAPASALPPNLIAEVAVAQAARLGSPLLAHERSPSTVPAVEAIAPISREEMTTSERYETLLPQAHDGNSGEVEAHQNDAPTSVPEPQTANEDPELAGVHVVPVAPSAHQRDQYQNSIYYERALVGEVLAAQTIDDDLLTRASKFLQGLRNIAMHPDLINPETLSQTAESDIQARWDIKCSAKFCFLNEFISNLADQNLHIAIVAHGLRIPDMLHKFLAGINVPVKRWAQPLSIDPDLSPSNLGLKVSIVDLDGGPQNVEPADVVVAMDSSTDCQHPLIRAVRKQTGTDGIKWAMLLTLVVPRTIEHVESCLQADMSPQARIKLLVKATNELRWEAGRLESTQAPLVEAASAIADYMEDTSADWPIAGLSQLEELDSQTETDIQPDSHSAKRTLDEMQEVDESTSSKRARLSPAPSLGTQFPGTINPLDMDITHISDSLAKGTQSNAEANSSREIATATEQRLRELLQGVQHRLDEHIRALEALQYRHEDQRKELVDVKKERDAAILTAQTAVSRMAGAEANNAALRTERTQLKEALADANRRLLDHAVPEVRELQELRVLAEQAKAEQEKAIKKAAATEKDLDWTRSMYQDSSNRARELAQNNTELENRLSHATHIAKGEQARAREVSFQGHNKQLEQENKKLKQTMENLKLAMKNKDEQISSLKEGRGRMGTRQSSVPRSPRMGSPMKGGRLSRQASPAASEARGRTGHLHPLRNSAGG</sequence>
<feature type="compositionally biased region" description="Low complexity" evidence="1">
    <location>
        <begin position="429"/>
        <end position="440"/>
    </location>
</feature>
<feature type="compositionally biased region" description="Low complexity" evidence="1">
    <location>
        <begin position="595"/>
        <end position="608"/>
    </location>
</feature>
<feature type="compositionally biased region" description="Basic and acidic residues" evidence="1">
    <location>
        <begin position="35"/>
        <end position="58"/>
    </location>
</feature>
<feature type="region of interest" description="Disordered" evidence="1">
    <location>
        <begin position="1"/>
        <end position="481"/>
    </location>
</feature>
<protein>
    <submittedName>
        <fullName evidence="2">HDA1 complex subunit 2/3 protein</fullName>
    </submittedName>
</protein>
<dbReference type="GO" id="GO:0070823">
    <property type="term" value="C:HDA1 complex"/>
    <property type="evidence" value="ECO:0007669"/>
    <property type="project" value="InterPro"/>
</dbReference>
<dbReference type="Proteomes" id="UP001056384">
    <property type="component" value="Chromosome 3"/>
</dbReference>
<dbReference type="EMBL" id="CP099420">
    <property type="protein sequence ID" value="USW51441.1"/>
    <property type="molecule type" value="Genomic_DNA"/>
</dbReference>
<dbReference type="CDD" id="cd00024">
    <property type="entry name" value="CD_CSD"/>
    <property type="match status" value="1"/>
</dbReference>
<feature type="compositionally biased region" description="Basic and acidic residues" evidence="1">
    <location>
        <begin position="10"/>
        <end position="19"/>
    </location>
</feature>
<feature type="compositionally biased region" description="Basic residues" evidence="1">
    <location>
        <begin position="20"/>
        <end position="33"/>
    </location>
</feature>